<comment type="pathway">
    <text evidence="3 10">Protein modification; protein glycosylation.</text>
</comment>
<comment type="caution">
    <text evidence="10">Lacks conserved residue(s) required for the propagation of feature annotation.</text>
</comment>
<name>A0AAV9IN42_9RHOD</name>
<keyword evidence="8 10" id="KW-1133">Transmembrane helix</keyword>
<evidence type="ECO:0000256" key="7">
    <source>
        <dbReference type="ARBA" id="ARBA00022824"/>
    </source>
</evidence>
<dbReference type="Pfam" id="PF04597">
    <property type="entry name" value="Ribophorin_I"/>
    <property type="match status" value="1"/>
</dbReference>
<comment type="subunit">
    <text evidence="10">Component of the oligosaccharyltransferase (OST) complex.</text>
</comment>
<comment type="subcellular location">
    <subcellularLocation>
        <location evidence="2 10">Endoplasmic reticulum membrane</location>
        <topology evidence="2 10">Single-pass type I membrane protein</topology>
    </subcellularLocation>
</comment>
<comment type="similarity">
    <text evidence="4 10">Belongs to the OST1 family.</text>
</comment>
<dbReference type="Proteomes" id="UP001300502">
    <property type="component" value="Unassembled WGS sequence"/>
</dbReference>
<dbReference type="GO" id="GO:0008250">
    <property type="term" value="C:oligosaccharyltransferase complex"/>
    <property type="evidence" value="ECO:0007669"/>
    <property type="project" value="UniProtKB-UniRule"/>
</dbReference>
<protein>
    <recommendedName>
        <fullName evidence="10">Dolichyl-diphosphooligosaccharide--protein glycosyltransferase subunit 1</fullName>
    </recommendedName>
</protein>
<evidence type="ECO:0000313" key="11">
    <source>
        <dbReference type="EMBL" id="KAK4528501.1"/>
    </source>
</evidence>
<dbReference type="GO" id="GO:0018279">
    <property type="term" value="P:protein N-linked glycosylation via asparagine"/>
    <property type="evidence" value="ECO:0007669"/>
    <property type="project" value="TreeGrafter"/>
</dbReference>
<sequence length="610" mass="70497">MAVDWSSRPCTWQRLCILVVFFCIVFQLVDSTQQKLVKIEKLDRTIDLSKSYVTEKVVIKLNTAKWDAFELLVPFQQYEESLAHIQVEDSSSRALQVKEQPERDVLYRKLVVLPNASTSVSDTIKVTLIYMNCLKPKPQFIPSDGDQFLYYENYVRFHSPYEVEEQKTTITFPQSQIQFVDRDSIPELSISGKKAYLGPYKKVKPKDSLSFGVRFLHNIPLVTGNQVTKTVKVSHWGWLQVHESYELENKAAKVKGGVFSRLDYQLMHYKQSAEKVVARLPLEARDVTYKDYVGNITSSHLRDADRSKSRLLQLEFRYPLIGGWKNAFFIGYRVPIRKYLDALGSSRYQLRVGIAPSISSSNVVLDHYVFRVALPQGAKNISWRYSSHFVFDEMHHETLLDILDTRGRPVLVFEKRKMVPNSMAFGSLVITYELGVWSWLEKMLLPVGFFMVLLTCISLASRFRFRETNGASNHSIYGNQLYSLHIALSDTYQEAIDTFSKMKGTLTPQQFQSSYSSVHHRLKEYELQLEHLHKSVVASLGNSKLATLANQLADIYKTKHDIFQRWYSTTRSKLGNVSSLDKELEKLLQSLETENIKLEKWLLDIQDELK</sequence>
<keyword evidence="5 10" id="KW-0812">Transmembrane</keyword>
<keyword evidence="12" id="KW-1185">Reference proteome</keyword>
<dbReference type="InterPro" id="IPR007676">
    <property type="entry name" value="Ribophorin_I"/>
</dbReference>
<reference evidence="11 12" key="1">
    <citation type="submission" date="2022-07" db="EMBL/GenBank/DDBJ databases">
        <title>Genome-wide signatures of adaptation to extreme environments.</title>
        <authorList>
            <person name="Cho C.H."/>
            <person name="Yoon H.S."/>
        </authorList>
    </citation>
    <scope>NUCLEOTIDE SEQUENCE [LARGE SCALE GENOMIC DNA]</scope>
    <source>
        <strain evidence="11 12">108.79 E11</strain>
    </source>
</reference>
<evidence type="ECO:0000256" key="3">
    <source>
        <dbReference type="ARBA" id="ARBA00004922"/>
    </source>
</evidence>
<evidence type="ECO:0000256" key="4">
    <source>
        <dbReference type="ARBA" id="ARBA00008905"/>
    </source>
</evidence>
<comment type="function">
    <text evidence="1 10">Subunit of the oligosaccharyl transferase (OST) complex that catalyzes the initial transfer of a defined glycan (Glc(3)Man(9)GlcNAc(2) in eukaryotes) from the lipid carrier dolichol-pyrophosphate to an asparagine residue within an Asn-X-Ser/Thr consensus motif in nascent polypeptide chains, the first step in protein N-glycosylation. N-glycosylation occurs cotranslationally and the complex associates with the Sec61 complex at the channel-forming translocon complex that mediates protein translocation across the endoplasmic reticulum (ER). All subunits are required for a maximal enzyme activity.</text>
</comment>
<evidence type="ECO:0000256" key="5">
    <source>
        <dbReference type="ARBA" id="ARBA00022692"/>
    </source>
</evidence>
<keyword evidence="7 10" id="KW-0256">Endoplasmic reticulum</keyword>
<evidence type="ECO:0000256" key="10">
    <source>
        <dbReference type="RuleBase" id="RU361143"/>
    </source>
</evidence>
<proteinExistence type="inferred from homology"/>
<keyword evidence="9 10" id="KW-0472">Membrane</keyword>
<dbReference type="EMBL" id="JANCYU010000065">
    <property type="protein sequence ID" value="KAK4528501.1"/>
    <property type="molecule type" value="Genomic_DNA"/>
</dbReference>
<feature type="transmembrane region" description="Helical" evidence="10">
    <location>
        <begin position="443"/>
        <end position="460"/>
    </location>
</feature>
<feature type="transmembrane region" description="Helical" evidence="10">
    <location>
        <begin position="12"/>
        <end position="29"/>
    </location>
</feature>
<evidence type="ECO:0000256" key="1">
    <source>
        <dbReference type="ARBA" id="ARBA00002791"/>
    </source>
</evidence>
<gene>
    <name evidence="11" type="ORF">GAYE_SCF59G6445</name>
</gene>
<dbReference type="PANTHER" id="PTHR21049">
    <property type="entry name" value="RIBOPHORIN I"/>
    <property type="match status" value="1"/>
</dbReference>
<evidence type="ECO:0000256" key="8">
    <source>
        <dbReference type="ARBA" id="ARBA00022989"/>
    </source>
</evidence>
<feature type="transmembrane region" description="Helical" evidence="10">
    <location>
        <begin position="418"/>
        <end position="437"/>
    </location>
</feature>
<dbReference type="PANTHER" id="PTHR21049:SF0">
    <property type="entry name" value="DOLICHYL-DIPHOSPHOOLIGOSACCHARIDE--PROTEIN GLYCOSYLTRANSFERASE SUBUNIT 1"/>
    <property type="match status" value="1"/>
</dbReference>
<keyword evidence="6" id="KW-0732">Signal</keyword>
<comment type="caution">
    <text evidence="11">The sequence shown here is derived from an EMBL/GenBank/DDBJ whole genome shotgun (WGS) entry which is preliminary data.</text>
</comment>
<evidence type="ECO:0000256" key="2">
    <source>
        <dbReference type="ARBA" id="ARBA00004115"/>
    </source>
</evidence>
<evidence type="ECO:0000313" key="12">
    <source>
        <dbReference type="Proteomes" id="UP001300502"/>
    </source>
</evidence>
<evidence type="ECO:0000256" key="9">
    <source>
        <dbReference type="ARBA" id="ARBA00023136"/>
    </source>
</evidence>
<dbReference type="AlphaFoldDB" id="A0AAV9IN42"/>
<evidence type="ECO:0000256" key="6">
    <source>
        <dbReference type="ARBA" id="ARBA00022729"/>
    </source>
</evidence>
<organism evidence="11 12">
    <name type="scientific">Galdieria yellowstonensis</name>
    <dbReference type="NCBI Taxonomy" id="3028027"/>
    <lineage>
        <taxon>Eukaryota</taxon>
        <taxon>Rhodophyta</taxon>
        <taxon>Bangiophyceae</taxon>
        <taxon>Galdieriales</taxon>
        <taxon>Galdieriaceae</taxon>
        <taxon>Galdieria</taxon>
    </lineage>
</organism>
<accession>A0AAV9IN42</accession>